<dbReference type="GO" id="GO:0046872">
    <property type="term" value="F:metal ion binding"/>
    <property type="evidence" value="ECO:0007669"/>
    <property type="project" value="UniProtKB-KW"/>
</dbReference>
<dbReference type="Pfam" id="PF04968">
    <property type="entry name" value="CHORD"/>
    <property type="match status" value="2"/>
</dbReference>
<evidence type="ECO:0000256" key="4">
    <source>
        <dbReference type="SAM" id="MobiDB-lite"/>
    </source>
</evidence>
<dbReference type="OrthoDB" id="1898560at2759"/>
<dbReference type="CDD" id="cd06466">
    <property type="entry name" value="p23_CS_SGT1_like"/>
    <property type="match status" value="1"/>
</dbReference>
<keyword evidence="2" id="KW-0677">Repeat</keyword>
<sequence length="621" mass="68136">MSRVWTSATLRLRPALTPNTLQPRVVTRNMSGLSAMQASNRLRTALLEGKKAFGAWQMLPGANVSRVLARSGVDWVLVDCEHGNLDDGAMHDAVPAIAALGVSPIVRLPDMQGWMVKRALDSGAHGTKIVVPLLRTPEEARQLVQSAKFPPLGRRGFGSPIAPERFHPEPSFSEYLQQANDSLLTIVQIETKEALESIDEIAAVDGIDVLFIGPFDLGNALGHPIIEGVMATELKDAIAKILAAGQKAGKKTGVYCTGELKCLERPQVSRVKNVILVEKRRRRVANMVKRLEEPRGKYRPYTTCEMSQKCVHQGCGKEFTDPDEKCEYHPGPPIFHEGQKGWKCCKPRVLTFDEFMDIPPCTTGTHSTTDKPPQLEEKPQQDDAALAQKIDALNAATPSRAPIPTAQHAPTPPPPAPESEDDDPSLEIADGVGCKRRACGATYKKGSSRDDEECVHHPGVPIFHEGSKGYSCCKRRVLEFDQFMKIEGCKTKNRHLFVGSGKKDGANSEEVVSNVRHDFYQTPVNVIASFFLKKIDKSTAKIELEPKQLSLDLTTTDSPPKRYTAEVPLYASIDPKKSSYRVLGTKLEFVLAKSDGTSWPVLRGDEALTGEILQVGRAGRA</sequence>
<evidence type="ECO:0000313" key="7">
    <source>
        <dbReference type="EMBL" id="EGU77799.1"/>
    </source>
</evidence>
<dbReference type="Gene3D" id="3.20.20.60">
    <property type="entry name" value="Phosphoenolpyruvate-binding domains"/>
    <property type="match status" value="1"/>
</dbReference>
<dbReference type="SUPFAM" id="SSF51621">
    <property type="entry name" value="Phosphoenolpyruvate/pyruvate domain"/>
    <property type="match status" value="1"/>
</dbReference>
<reference evidence="7" key="1">
    <citation type="journal article" date="2012" name="Mol. Plant Microbe Interact.">
        <title>A highly conserved effector in Fusarium oxysporum is required for full virulence on Arabidopsis.</title>
        <authorList>
            <person name="Thatcher L.F."/>
            <person name="Gardiner D.M."/>
            <person name="Kazan K."/>
            <person name="Manners J."/>
        </authorList>
    </citation>
    <scope>NUCLEOTIDE SEQUENCE [LARGE SCALE GENOMIC DNA]</scope>
    <source>
        <strain evidence="7">Fo5176</strain>
    </source>
</reference>
<proteinExistence type="predicted"/>
<dbReference type="InterPro" id="IPR007051">
    <property type="entry name" value="CHORD_dom"/>
</dbReference>
<keyword evidence="1" id="KW-0479">Metal-binding</keyword>
<feature type="region of interest" description="Disordered" evidence="4">
    <location>
        <begin position="400"/>
        <end position="425"/>
    </location>
</feature>
<dbReference type="InterPro" id="IPR015813">
    <property type="entry name" value="Pyrv/PenolPyrv_kinase-like_dom"/>
</dbReference>
<dbReference type="EMBL" id="AFQF01002925">
    <property type="protein sequence ID" value="EGU77799.1"/>
    <property type="molecule type" value="Genomic_DNA"/>
</dbReference>
<dbReference type="Pfam" id="PF04969">
    <property type="entry name" value="CS"/>
    <property type="match status" value="1"/>
</dbReference>
<keyword evidence="3" id="KW-0862">Zinc</keyword>
<organism evidence="7">
    <name type="scientific">Fusarium oxysporum (strain Fo5176)</name>
    <name type="common">Fusarium vascular wilt</name>
    <dbReference type="NCBI Taxonomy" id="660025"/>
    <lineage>
        <taxon>Eukaryota</taxon>
        <taxon>Fungi</taxon>
        <taxon>Dikarya</taxon>
        <taxon>Ascomycota</taxon>
        <taxon>Pezizomycotina</taxon>
        <taxon>Sordariomycetes</taxon>
        <taxon>Hypocreomycetidae</taxon>
        <taxon>Hypocreales</taxon>
        <taxon>Nectriaceae</taxon>
        <taxon>Fusarium</taxon>
        <taxon>Fusarium oxysporum species complex</taxon>
    </lineage>
</organism>
<dbReference type="Pfam" id="PF03328">
    <property type="entry name" value="HpcH_HpaI"/>
    <property type="match status" value="1"/>
</dbReference>
<evidence type="ECO:0000256" key="3">
    <source>
        <dbReference type="ARBA" id="ARBA00022833"/>
    </source>
</evidence>
<dbReference type="Gene3D" id="4.10.1130.20">
    <property type="match status" value="2"/>
</dbReference>
<dbReference type="PaxDb" id="5507-FOXG_00167P0"/>
<dbReference type="InterPro" id="IPR039790">
    <property type="entry name" value="CHRD1"/>
</dbReference>
<evidence type="ECO:0000256" key="1">
    <source>
        <dbReference type="ARBA" id="ARBA00022723"/>
    </source>
</evidence>
<feature type="domain" description="CS" evidence="5">
    <location>
        <begin position="512"/>
        <end position="603"/>
    </location>
</feature>
<evidence type="ECO:0000256" key="2">
    <source>
        <dbReference type="ARBA" id="ARBA00022737"/>
    </source>
</evidence>
<name>F9FZ26_FUSOF</name>
<dbReference type="InterPro" id="IPR040442">
    <property type="entry name" value="Pyrv_kinase-like_dom_sf"/>
</dbReference>
<dbReference type="PANTHER" id="PTHR46983">
    <property type="entry name" value="CYSTEINE AND HISTIDINE-RICH DOMAIN-CONTAINING PROTEIN 1"/>
    <property type="match status" value="1"/>
</dbReference>
<accession>F9FZ26</accession>
<dbReference type="InterPro" id="IPR005000">
    <property type="entry name" value="Aldolase/citrate-lyase_domain"/>
</dbReference>
<feature type="domain" description="CHORD" evidence="6">
    <location>
        <begin position="310"/>
        <end position="366"/>
    </location>
</feature>
<dbReference type="PANTHER" id="PTHR46983:SF3">
    <property type="entry name" value="CHPADIPLOID STATE MAINTENANCE PROTEIN CHPA"/>
    <property type="match status" value="1"/>
</dbReference>
<gene>
    <name evidence="7" type="ORF">FOXB_11663</name>
</gene>
<dbReference type="AlphaFoldDB" id="F9FZ26"/>
<comment type="caution">
    <text evidence="7">The sequence shown here is derived from an EMBL/GenBank/DDBJ whole genome shotgun (WGS) entry which is preliminary data.</text>
</comment>
<protein>
    <submittedName>
        <fullName evidence="7">Uncharacterized protein</fullName>
    </submittedName>
</protein>
<dbReference type="InterPro" id="IPR007052">
    <property type="entry name" value="CS_dom"/>
</dbReference>
<feature type="region of interest" description="Disordered" evidence="4">
    <location>
        <begin position="363"/>
        <end position="384"/>
    </location>
</feature>
<dbReference type="PROSITE" id="PS51401">
    <property type="entry name" value="CHORD"/>
    <property type="match status" value="2"/>
</dbReference>
<dbReference type="InterPro" id="IPR008978">
    <property type="entry name" value="HSP20-like_chaperone"/>
</dbReference>
<dbReference type="SUPFAM" id="SSF49764">
    <property type="entry name" value="HSP20-like chaperones"/>
    <property type="match status" value="1"/>
</dbReference>
<dbReference type="Gene3D" id="2.60.40.790">
    <property type="match status" value="1"/>
</dbReference>
<dbReference type="GO" id="GO:0003824">
    <property type="term" value="F:catalytic activity"/>
    <property type="evidence" value="ECO:0007669"/>
    <property type="project" value="InterPro"/>
</dbReference>
<dbReference type="STRING" id="660025.F9FZ26"/>
<feature type="domain" description="CHORD" evidence="6">
    <location>
        <begin position="434"/>
        <end position="495"/>
    </location>
</feature>
<evidence type="ECO:0000259" key="6">
    <source>
        <dbReference type="PROSITE" id="PS51401"/>
    </source>
</evidence>
<evidence type="ECO:0000259" key="5">
    <source>
        <dbReference type="PROSITE" id="PS51203"/>
    </source>
</evidence>
<dbReference type="PROSITE" id="PS51203">
    <property type="entry name" value="CS"/>
    <property type="match status" value="1"/>
</dbReference>